<evidence type="ECO:0000259" key="10">
    <source>
        <dbReference type="PROSITE" id="PS50262"/>
    </source>
</evidence>
<dbReference type="GO" id="GO:0016020">
    <property type="term" value="C:membrane"/>
    <property type="evidence" value="ECO:0007669"/>
    <property type="project" value="UniProtKB-SubCell"/>
</dbReference>
<dbReference type="SUPFAM" id="SSF50729">
    <property type="entry name" value="PH domain-like"/>
    <property type="match status" value="1"/>
</dbReference>
<comment type="subcellular location">
    <subcellularLocation>
        <location evidence="1">Membrane</location>
    </subcellularLocation>
</comment>
<organism>
    <name type="scientific">Branchiostoma floridae</name>
    <name type="common">Florida lancelet</name>
    <name type="synonym">Amphioxus</name>
    <dbReference type="NCBI Taxonomy" id="7739"/>
    <lineage>
        <taxon>Eukaryota</taxon>
        <taxon>Metazoa</taxon>
        <taxon>Chordata</taxon>
        <taxon>Cephalochordata</taxon>
        <taxon>Leptocardii</taxon>
        <taxon>Amphioxiformes</taxon>
        <taxon>Branchiostomatidae</taxon>
        <taxon>Branchiostoma</taxon>
    </lineage>
</organism>
<dbReference type="Pfam" id="PF00001">
    <property type="entry name" value="7tm_1"/>
    <property type="match status" value="1"/>
</dbReference>
<protein>
    <recommendedName>
        <fullName evidence="12">G-protein coupled receptors family 1 profile domain-containing protein</fullName>
    </recommendedName>
</protein>
<dbReference type="CDD" id="cd00173">
    <property type="entry name" value="SH2"/>
    <property type="match status" value="1"/>
</dbReference>
<dbReference type="Pfam" id="PF00017">
    <property type="entry name" value="SH2"/>
    <property type="match status" value="1"/>
</dbReference>
<evidence type="ECO:0000256" key="1">
    <source>
        <dbReference type="ARBA" id="ARBA00004370"/>
    </source>
</evidence>
<evidence type="ECO:0000256" key="5">
    <source>
        <dbReference type="ARBA" id="ARBA00023136"/>
    </source>
</evidence>
<dbReference type="SUPFAM" id="SSF81321">
    <property type="entry name" value="Family A G protein-coupled receptor-like"/>
    <property type="match status" value="1"/>
</dbReference>
<evidence type="ECO:0008006" key="12">
    <source>
        <dbReference type="Google" id="ProtNLM"/>
    </source>
</evidence>
<keyword evidence="2 8" id="KW-0812">Transmembrane</keyword>
<dbReference type="GO" id="GO:0004930">
    <property type="term" value="F:G protein-coupled receptor activity"/>
    <property type="evidence" value="ECO:0007669"/>
    <property type="project" value="InterPro"/>
</dbReference>
<dbReference type="InterPro" id="IPR000980">
    <property type="entry name" value="SH2"/>
</dbReference>
<dbReference type="GO" id="GO:0035591">
    <property type="term" value="F:signaling adaptor activity"/>
    <property type="evidence" value="ECO:0007669"/>
    <property type="project" value="InterPro"/>
</dbReference>
<dbReference type="PROSITE" id="PS00237">
    <property type="entry name" value="G_PROTEIN_RECEP_F1_1"/>
    <property type="match status" value="1"/>
</dbReference>
<evidence type="ECO:0000313" key="11">
    <source>
        <dbReference type="EMBL" id="EEN62407.1"/>
    </source>
</evidence>
<dbReference type="SMART" id="SM00252">
    <property type="entry name" value="SH2"/>
    <property type="match status" value="1"/>
</dbReference>
<evidence type="ECO:0000256" key="7">
    <source>
        <dbReference type="SAM" id="MobiDB-lite"/>
    </source>
</evidence>
<dbReference type="InterPro" id="IPR017452">
    <property type="entry name" value="GPCR_Rhodpsn_7TM"/>
</dbReference>
<dbReference type="Gene3D" id="2.30.29.30">
    <property type="entry name" value="Pleckstrin-homology domain (PH domain)/Phosphotyrosine-binding domain (PTB)"/>
    <property type="match status" value="1"/>
</dbReference>
<dbReference type="InParanoid" id="C3YBQ0"/>
<dbReference type="eggNOG" id="ENOG502QURW">
    <property type="taxonomic scope" value="Eukaryota"/>
</dbReference>
<reference evidence="11" key="1">
    <citation type="journal article" date="2008" name="Nature">
        <title>The amphioxus genome and the evolution of the chordate karyotype.</title>
        <authorList>
            <consortium name="US DOE Joint Genome Institute (JGI-PGF)"/>
            <person name="Putnam N.H."/>
            <person name="Butts T."/>
            <person name="Ferrier D.E.K."/>
            <person name="Furlong R.F."/>
            <person name="Hellsten U."/>
            <person name="Kawashima T."/>
            <person name="Robinson-Rechavi M."/>
            <person name="Shoguchi E."/>
            <person name="Terry A."/>
            <person name="Yu J.-K."/>
            <person name="Benito-Gutierrez E.L."/>
            <person name="Dubchak I."/>
            <person name="Garcia-Fernandez J."/>
            <person name="Gibson-Brown J.J."/>
            <person name="Grigoriev I.V."/>
            <person name="Horton A.C."/>
            <person name="de Jong P.J."/>
            <person name="Jurka J."/>
            <person name="Kapitonov V.V."/>
            <person name="Kohara Y."/>
            <person name="Kuroki Y."/>
            <person name="Lindquist E."/>
            <person name="Lucas S."/>
            <person name="Osoegawa K."/>
            <person name="Pennacchio L.A."/>
            <person name="Salamov A.A."/>
            <person name="Satou Y."/>
            <person name="Sauka-Spengler T."/>
            <person name="Schmutz J."/>
            <person name="Shin-I T."/>
            <person name="Toyoda A."/>
            <person name="Bronner-Fraser M."/>
            <person name="Fujiyama A."/>
            <person name="Holland L.Z."/>
            <person name="Holland P.W.H."/>
            <person name="Satoh N."/>
            <person name="Rokhsar D.S."/>
        </authorList>
    </citation>
    <scope>NUCLEOTIDE SEQUENCE [LARGE SCALE GENOMIC DNA]</scope>
    <source>
        <strain evidence="11">S238N-H82</strain>
        <tissue evidence="11">Testes</tissue>
    </source>
</reference>
<gene>
    <name evidence="11" type="ORF">BRAFLDRAFT_118526</name>
</gene>
<feature type="domain" description="G-protein coupled receptors family 1 profile" evidence="10">
    <location>
        <begin position="53"/>
        <end position="194"/>
    </location>
</feature>
<keyword evidence="5 8" id="KW-0472">Membrane</keyword>
<feature type="compositionally biased region" description="Acidic residues" evidence="7">
    <location>
        <begin position="623"/>
        <end position="636"/>
    </location>
</feature>
<dbReference type="PROSITE" id="PS50262">
    <property type="entry name" value="G_PROTEIN_RECEP_F1_2"/>
    <property type="match status" value="1"/>
</dbReference>
<keyword evidence="4 6" id="KW-0727">SH2 domain</keyword>
<dbReference type="InterPro" id="IPR036860">
    <property type="entry name" value="SH2_dom_sf"/>
</dbReference>
<dbReference type="Gene3D" id="3.30.505.10">
    <property type="entry name" value="SH2 domain"/>
    <property type="match status" value="1"/>
</dbReference>
<feature type="transmembrane region" description="Helical" evidence="8">
    <location>
        <begin position="72"/>
        <end position="90"/>
    </location>
</feature>
<dbReference type="Gene3D" id="1.20.1070.10">
    <property type="entry name" value="Rhodopsin 7-helix transmembrane proteins"/>
    <property type="match status" value="1"/>
</dbReference>
<dbReference type="SMART" id="SM00233">
    <property type="entry name" value="PH"/>
    <property type="match status" value="1"/>
</dbReference>
<dbReference type="EMBL" id="GG666497">
    <property type="protein sequence ID" value="EEN62407.1"/>
    <property type="molecule type" value="Genomic_DNA"/>
</dbReference>
<feature type="compositionally biased region" description="Low complexity" evidence="7">
    <location>
        <begin position="366"/>
        <end position="379"/>
    </location>
</feature>
<feature type="region of interest" description="Disordered" evidence="7">
    <location>
        <begin position="348"/>
        <end position="403"/>
    </location>
</feature>
<sequence length="647" mass="72968">MTTTSHSYIIAFNQNDTRNATSRHDVDPLQTTLLGKLLQLFWLVPSLVLILSLNCLFLVAILRTKKLWRPRFVLPASLCVLDIVQGSLFIPSSVVNIVMGGNNNPAWFCWIQASYLYVGAVCTLSTLTLMAWDRYQAICNALHYQMKGSLRCLCLKIAASWTFSALLGVVYVTRFYGEMKAPSGVSVAYPFCTLLELSLLPGDRRRSSASSPWKAANNLNQDLPKYHEGFLEKKFKSGYQRIWAEIKADVIFFYHPEKQEQHTLGYARLDRTTTVEYPKAKGKERGQHKFIVKSNKELHKFLVIGAQLRDVWKAYILTIATHVVPEDLNLLPGQLIDVRRTLEQETYRLASPPPPVPPHCGKVTRSASSSSGYSSGQSGTNMSGSGDDSVGSEASGAPPPYTPAPAAVEMHAYRFYPDYLKERGRVRPPWFFHQLPRDQVEQVLSENIMNGNMLLRSSGSAPGGLVLSARLPVEGEPQVRHYIVNMTNGHFVLDIDKKHPPILNVYELINYFIDQSGGNVVPLESSELSQLALPAALYEEDRVIKVDQCPNWGEWEAKPVPKSVVNMLKYSVPPDELHKVQEMSIRNPPSMRLPEVDYDEEPTPIYLENDDDDVHDYVTQIDEEDADLERDEWVEDTEMKIPRPKVS</sequence>
<dbReference type="InterPro" id="IPR000276">
    <property type="entry name" value="GPCR_Rhodpsn"/>
</dbReference>
<feature type="transmembrane region" description="Helical" evidence="8">
    <location>
        <begin position="40"/>
        <end position="60"/>
    </location>
</feature>
<accession>C3YBQ0</accession>
<dbReference type="PROSITE" id="PS50001">
    <property type="entry name" value="SH2"/>
    <property type="match status" value="1"/>
</dbReference>
<keyword evidence="3 8" id="KW-1133">Transmembrane helix</keyword>
<evidence type="ECO:0000256" key="8">
    <source>
        <dbReference type="SAM" id="Phobius"/>
    </source>
</evidence>
<evidence type="ECO:0000259" key="9">
    <source>
        <dbReference type="PROSITE" id="PS50001"/>
    </source>
</evidence>
<dbReference type="PANTHER" id="PTHR16186:SF9">
    <property type="entry name" value="SH2 DOMAIN-CONTAINING PROTEIN"/>
    <property type="match status" value="1"/>
</dbReference>
<feature type="transmembrane region" description="Helical" evidence="8">
    <location>
        <begin position="110"/>
        <end position="132"/>
    </location>
</feature>
<dbReference type="CDD" id="cd00637">
    <property type="entry name" value="7tm_classA_rhodopsin-like"/>
    <property type="match status" value="1"/>
</dbReference>
<evidence type="ECO:0000256" key="6">
    <source>
        <dbReference type="PROSITE-ProRule" id="PRU00191"/>
    </source>
</evidence>
<dbReference type="SUPFAM" id="SSF55550">
    <property type="entry name" value="SH2 domain"/>
    <property type="match status" value="1"/>
</dbReference>
<dbReference type="InterPro" id="IPR039111">
    <property type="entry name" value="STAP1/STAP2"/>
</dbReference>
<proteinExistence type="predicted"/>
<name>C3YBQ0_BRAFL</name>
<dbReference type="PANTHER" id="PTHR16186">
    <property type="entry name" value="SIGNAL-TRANSDUCING ADAPTOR PROTEIN-RELATED"/>
    <property type="match status" value="1"/>
</dbReference>
<feature type="domain" description="SH2" evidence="9">
    <location>
        <begin position="430"/>
        <end position="535"/>
    </location>
</feature>
<evidence type="ECO:0000256" key="4">
    <source>
        <dbReference type="ARBA" id="ARBA00022999"/>
    </source>
</evidence>
<feature type="transmembrane region" description="Helical" evidence="8">
    <location>
        <begin position="153"/>
        <end position="172"/>
    </location>
</feature>
<dbReference type="InterPro" id="IPR011993">
    <property type="entry name" value="PH-like_dom_sf"/>
</dbReference>
<evidence type="ECO:0000256" key="3">
    <source>
        <dbReference type="ARBA" id="ARBA00022989"/>
    </source>
</evidence>
<dbReference type="InterPro" id="IPR001849">
    <property type="entry name" value="PH_domain"/>
</dbReference>
<feature type="region of interest" description="Disordered" evidence="7">
    <location>
        <begin position="623"/>
        <end position="647"/>
    </location>
</feature>
<dbReference type="AlphaFoldDB" id="C3YBQ0"/>
<evidence type="ECO:0000256" key="2">
    <source>
        <dbReference type="ARBA" id="ARBA00022692"/>
    </source>
</evidence>